<gene>
    <name evidence="2" type="ORF">CCMP2556_LOCUS39519</name>
</gene>
<keyword evidence="1" id="KW-0472">Membrane</keyword>
<comment type="caution">
    <text evidence="2">The sequence shown here is derived from an EMBL/GenBank/DDBJ whole genome shotgun (WGS) entry which is preliminary data.</text>
</comment>
<keyword evidence="1" id="KW-1133">Transmembrane helix</keyword>
<proteinExistence type="predicted"/>
<keyword evidence="1" id="KW-0812">Transmembrane</keyword>
<protein>
    <submittedName>
        <fullName evidence="2">Uncharacterized protein</fullName>
    </submittedName>
</protein>
<dbReference type="Proteomes" id="UP001642484">
    <property type="component" value="Unassembled WGS sequence"/>
</dbReference>
<reference evidence="2 3" key="1">
    <citation type="submission" date="2024-02" db="EMBL/GenBank/DDBJ databases">
        <authorList>
            <person name="Chen Y."/>
            <person name="Shah S."/>
            <person name="Dougan E. K."/>
            <person name="Thang M."/>
            <person name="Chan C."/>
        </authorList>
    </citation>
    <scope>NUCLEOTIDE SEQUENCE [LARGE SCALE GENOMIC DNA]</scope>
</reference>
<accession>A0ABP0PXV3</accession>
<evidence type="ECO:0000313" key="3">
    <source>
        <dbReference type="Proteomes" id="UP001642484"/>
    </source>
</evidence>
<feature type="transmembrane region" description="Helical" evidence="1">
    <location>
        <begin position="34"/>
        <end position="53"/>
    </location>
</feature>
<keyword evidence="3" id="KW-1185">Reference proteome</keyword>
<name>A0ABP0PXV3_9DINO</name>
<dbReference type="EMBL" id="CAXAMN010023740">
    <property type="protein sequence ID" value="CAK9080482.1"/>
    <property type="molecule type" value="Genomic_DNA"/>
</dbReference>
<evidence type="ECO:0000256" key="1">
    <source>
        <dbReference type="SAM" id="Phobius"/>
    </source>
</evidence>
<organism evidence="2 3">
    <name type="scientific">Durusdinium trenchii</name>
    <dbReference type="NCBI Taxonomy" id="1381693"/>
    <lineage>
        <taxon>Eukaryota</taxon>
        <taxon>Sar</taxon>
        <taxon>Alveolata</taxon>
        <taxon>Dinophyceae</taxon>
        <taxon>Suessiales</taxon>
        <taxon>Symbiodiniaceae</taxon>
        <taxon>Durusdinium</taxon>
    </lineage>
</organism>
<sequence>MASQMAGEEDGDAIRLLDPEPMEGEAVPRSWRRAITVLTLGCAAALLLGTIGLRHRHVGFLQGLRRNVDLAPAFISLQSVFAVDASSDDSSMEFMDAVAGLSGIPYTPAQLQTKRDEWRNPTVTELPSVNVTPPPTQQRATLNSNDCLRGEEYFAGACYANCSNLTAGQFPIRSSPNTCCKREPCIFPSLLSFSGYFVCMGYGVDSRGACPRQPGKCNSDEELFEGQCYRQCGTLTQNEYPYRTGPLSCCKFEPPCFNLFNIKSEGIGPCSGYNVGGISHDCPCHRDDENTGYELFLFFSRKNSRLHDELVLRWIRPDQ</sequence>
<evidence type="ECO:0000313" key="2">
    <source>
        <dbReference type="EMBL" id="CAK9080482.1"/>
    </source>
</evidence>